<gene>
    <name evidence="1" type="ORF">MIMGU_mgv1a0177173mg</name>
</gene>
<feature type="non-terminal residue" evidence="1">
    <location>
        <position position="1"/>
    </location>
</feature>
<accession>A0A022R6B7</accession>
<evidence type="ECO:0000313" key="2">
    <source>
        <dbReference type="Proteomes" id="UP000030748"/>
    </source>
</evidence>
<keyword evidence="2" id="KW-1185">Reference proteome</keyword>
<evidence type="ECO:0000313" key="1">
    <source>
        <dbReference type="EMBL" id="EYU35534.1"/>
    </source>
</evidence>
<feature type="non-terminal residue" evidence="1">
    <location>
        <position position="13"/>
    </location>
</feature>
<reference evidence="1 2" key="1">
    <citation type="journal article" date="2013" name="Proc. Natl. Acad. Sci. U.S.A.">
        <title>Fine-scale variation in meiotic recombination in Mimulus inferred from population shotgun sequencing.</title>
        <authorList>
            <person name="Hellsten U."/>
            <person name="Wright K.M."/>
            <person name="Jenkins J."/>
            <person name="Shu S."/>
            <person name="Yuan Y."/>
            <person name="Wessler S.R."/>
            <person name="Schmutz J."/>
            <person name="Willis J.H."/>
            <person name="Rokhsar D.S."/>
        </authorList>
    </citation>
    <scope>NUCLEOTIDE SEQUENCE [LARGE SCALE GENOMIC DNA]</scope>
    <source>
        <strain evidence="2">cv. DUN x IM62</strain>
    </source>
</reference>
<dbReference type="Proteomes" id="UP000030748">
    <property type="component" value="Unassembled WGS sequence"/>
</dbReference>
<dbReference type="EMBL" id="KI630612">
    <property type="protein sequence ID" value="EYU35534.1"/>
    <property type="molecule type" value="Genomic_DNA"/>
</dbReference>
<name>A0A022R6B7_ERYGU</name>
<organism evidence="1 2">
    <name type="scientific">Erythranthe guttata</name>
    <name type="common">Yellow monkey flower</name>
    <name type="synonym">Mimulus guttatus</name>
    <dbReference type="NCBI Taxonomy" id="4155"/>
    <lineage>
        <taxon>Eukaryota</taxon>
        <taxon>Viridiplantae</taxon>
        <taxon>Streptophyta</taxon>
        <taxon>Embryophyta</taxon>
        <taxon>Tracheophyta</taxon>
        <taxon>Spermatophyta</taxon>
        <taxon>Magnoliopsida</taxon>
        <taxon>eudicotyledons</taxon>
        <taxon>Gunneridae</taxon>
        <taxon>Pentapetalae</taxon>
        <taxon>asterids</taxon>
        <taxon>lamiids</taxon>
        <taxon>Lamiales</taxon>
        <taxon>Phrymaceae</taxon>
        <taxon>Erythranthe</taxon>
    </lineage>
</organism>
<sequence>VQLVRIQLRVPEY</sequence>
<protein>
    <submittedName>
        <fullName evidence="1">Uncharacterized protein</fullName>
    </submittedName>
</protein>
<proteinExistence type="predicted"/>